<keyword evidence="3" id="KW-1185">Reference proteome</keyword>
<dbReference type="Pfam" id="PF03417">
    <property type="entry name" value="AAT"/>
    <property type="match status" value="1"/>
</dbReference>
<evidence type="ECO:0000313" key="2">
    <source>
        <dbReference type="EMBL" id="CRG91278.1"/>
    </source>
</evidence>
<dbReference type="InterPro" id="IPR047794">
    <property type="entry name" value="C45_proenzyme-like"/>
</dbReference>
<dbReference type="InterPro" id="IPR047801">
    <property type="entry name" value="Peptidase_C45"/>
</dbReference>
<dbReference type="OrthoDB" id="189997at2759"/>
<dbReference type="Gene3D" id="1.10.10.2120">
    <property type="match status" value="1"/>
</dbReference>
<dbReference type="PANTHER" id="PTHR34180:SF1">
    <property type="entry name" value="BETA-ALANYL-DOPAMINE_CARCININE HYDROLASE"/>
    <property type="match status" value="1"/>
</dbReference>
<gene>
    <name evidence="2" type="ORF">PISL3812_08326</name>
</gene>
<feature type="domain" description="Peptidase C45 hydrolase" evidence="1">
    <location>
        <begin position="122"/>
        <end position="349"/>
    </location>
</feature>
<dbReference type="OMA" id="AQNWDWT"/>
<dbReference type="EMBL" id="CVMT01000009">
    <property type="protein sequence ID" value="CRG91278.1"/>
    <property type="molecule type" value="Genomic_DNA"/>
</dbReference>
<dbReference type="NCBIfam" id="NF040521">
    <property type="entry name" value="C45_proenzyme"/>
    <property type="match status" value="1"/>
</dbReference>
<sequence>MIIPDKAPNWNGVPEVVAGGSPWEVGFAHGSQIPNRIAVCISNYEKLFLETAEADWTESRARAATYLPSLEQNEPDLVEEMRGIAAGAEVDFLDILALNLRSEIALTNYSDGCTSIVSQNADNARTYVAQNWDWVGEASTSTAFFDIRKTGKPRIRMMGEAGIVAKFGFNDAGVGICMNAIRCGTVDKTHLPVHLAMRRVLECTSFDEAFAMLTEKGLASCANFVIADRTGKLATIECTPKGLAPIFPAPGTSTTFHTNHLWSPEVPAGIRDHPSPNSFARLERIKELSRNESVSVGKIRLWMSDEQGTPYSICRSAPANTVGMERMETLATIIIDLQNLSAEVSFGKPCLSPPVRIISIE</sequence>
<dbReference type="Proteomes" id="UP000054383">
    <property type="component" value="Unassembled WGS sequence"/>
</dbReference>
<protein>
    <recommendedName>
        <fullName evidence="1">Peptidase C45 hydrolase domain-containing protein</fullName>
    </recommendedName>
</protein>
<dbReference type="Gene3D" id="3.60.60.10">
    <property type="entry name" value="Penicillin V Acylase, Chain A"/>
    <property type="match status" value="1"/>
</dbReference>
<proteinExistence type="predicted"/>
<evidence type="ECO:0000259" key="1">
    <source>
        <dbReference type="Pfam" id="PF03417"/>
    </source>
</evidence>
<reference evidence="2 3" key="1">
    <citation type="submission" date="2015-04" db="EMBL/GenBank/DDBJ databases">
        <authorList>
            <person name="Syromyatnikov M.Y."/>
            <person name="Popov V.N."/>
        </authorList>
    </citation>
    <scope>NUCLEOTIDE SEQUENCE [LARGE SCALE GENOMIC DNA]</scope>
    <source>
        <strain evidence="2">WF-38-12</strain>
    </source>
</reference>
<dbReference type="AlphaFoldDB" id="A0A0U1M6W0"/>
<accession>A0A0U1M6W0</accession>
<dbReference type="STRING" id="28573.A0A0U1M6W0"/>
<name>A0A0U1M6W0_TALIS</name>
<dbReference type="PANTHER" id="PTHR34180">
    <property type="entry name" value="PEPTIDASE C45"/>
    <property type="match status" value="1"/>
</dbReference>
<dbReference type="InterPro" id="IPR005079">
    <property type="entry name" value="Peptidase_C45_hydrolase"/>
</dbReference>
<evidence type="ECO:0000313" key="3">
    <source>
        <dbReference type="Proteomes" id="UP000054383"/>
    </source>
</evidence>
<organism evidence="2 3">
    <name type="scientific">Talaromyces islandicus</name>
    <name type="common">Penicillium islandicum</name>
    <dbReference type="NCBI Taxonomy" id="28573"/>
    <lineage>
        <taxon>Eukaryota</taxon>
        <taxon>Fungi</taxon>
        <taxon>Dikarya</taxon>
        <taxon>Ascomycota</taxon>
        <taxon>Pezizomycotina</taxon>
        <taxon>Eurotiomycetes</taxon>
        <taxon>Eurotiomycetidae</taxon>
        <taxon>Eurotiales</taxon>
        <taxon>Trichocomaceae</taxon>
        <taxon>Talaromyces</taxon>
        <taxon>Talaromyces sect. Islandici</taxon>
    </lineage>
</organism>